<evidence type="ECO:0000259" key="9">
    <source>
        <dbReference type="Pfam" id="PF06148"/>
    </source>
</evidence>
<evidence type="ECO:0000256" key="4">
    <source>
        <dbReference type="ARBA" id="ARBA00022448"/>
    </source>
</evidence>
<dbReference type="GO" id="GO:0000139">
    <property type="term" value="C:Golgi membrane"/>
    <property type="evidence" value="ECO:0007669"/>
    <property type="project" value="UniProtKB-SubCell"/>
</dbReference>
<dbReference type="InterPro" id="IPR009316">
    <property type="entry name" value="COG2"/>
</dbReference>
<evidence type="ECO:0000313" key="12">
    <source>
        <dbReference type="Proteomes" id="UP000053237"/>
    </source>
</evidence>
<comment type="similarity">
    <text evidence="2">Belongs to the COG2 family.</text>
</comment>
<evidence type="ECO:0000256" key="1">
    <source>
        <dbReference type="ARBA" id="ARBA00004395"/>
    </source>
</evidence>
<evidence type="ECO:0000256" key="6">
    <source>
        <dbReference type="ARBA" id="ARBA00023034"/>
    </source>
</evidence>
<dbReference type="InterPro" id="IPR024603">
    <property type="entry name" value="COG_complex_COG2_C"/>
</dbReference>
<comment type="caution">
    <text evidence="11">The sequence shown here is derived from an EMBL/GenBank/DDBJ whole genome shotgun (WGS) entry which is preliminary data.</text>
</comment>
<evidence type="ECO:0000313" key="11">
    <source>
        <dbReference type="EMBL" id="CCI39669.1"/>
    </source>
</evidence>
<dbReference type="InterPro" id="IPR024602">
    <property type="entry name" value="COG_su2_N"/>
</dbReference>
<dbReference type="Pfam" id="PF12022">
    <property type="entry name" value="COG2_C"/>
    <property type="match status" value="1"/>
</dbReference>
<dbReference type="AlphaFoldDB" id="A0A024FYK3"/>
<sequence>MTFVDGHTSELSDGLIIQKYLKGAHDHFCFDVNHFSPENEFKGTHLLKEWHSYHSMEKIYGDLKRLQSILETQVLVSIINQDYSEFLHLSLQLKGIDEAVTSLQQPLSCILERVYSVQENMQELKQQIVAKAEKLQITKKEEEELVLSVKISAKLSLIEDLLETEQISEVQAQDSGGDGEESGYIGDIRVVTRCNNDSNQVCARLERVAGILVDVQHDMSFGKPIQAIQREGTRHYALERALYERLETELVTEISPDLFYQHNQTLDPQRLGCLLRAYAILQNTRIAEETIATLVVKPVVEDLCSRGRKHDLEKVYHQILGFITSKFGSLLTLPVCQARDRNSVDLMGNVIWKTIYQTLKSKFGDIFESTEPGCFHRNYVVSMTLWAQLEALIENDCARWRFRTSECSVEFKERWKIHTYFQMRRQEFSERLERKMESNQTAAKTGDEDFYFTICDQLWMSVEACWSENVFLSALSIQFLQLTIELIQSFTLKWSSYVDHAIAQISAKTKVFSAPLSSESDIFHAASDFHLLRQRIQCGLVPLILSRLKTVGVDSDTLEQLFEEPLDTLSGMEQMCWSAAAIVVADDCKKILPAIRSVKGQYQMTNRASPTAPSIYVSSIIRPLNDFMAQWGTHFHTNNAKKEFFASVLRPVCQTFDILAVQVIQSAAELERSLKHRKAQRQGGREGTESLKLSDTEKMQRQLILDLEALKSEAEALSFDLCDVDTFQHALEHLKAEELR</sequence>
<dbReference type="GO" id="GO:0007030">
    <property type="term" value="P:Golgi organization"/>
    <property type="evidence" value="ECO:0007669"/>
    <property type="project" value="InterPro"/>
</dbReference>
<keyword evidence="12" id="KW-1185">Reference proteome</keyword>
<protein>
    <recommendedName>
        <fullName evidence="3">Conserved oligomeric Golgi complex subunit 2</fullName>
    </recommendedName>
    <alternativeName>
        <fullName evidence="8">Component of oligomeric Golgi complex 2</fullName>
    </alternativeName>
</protein>
<evidence type="ECO:0000256" key="5">
    <source>
        <dbReference type="ARBA" id="ARBA00022927"/>
    </source>
</evidence>
<evidence type="ECO:0000256" key="8">
    <source>
        <dbReference type="ARBA" id="ARBA00031344"/>
    </source>
</evidence>
<gene>
    <name evidence="11" type="ORF">BN9_004520</name>
</gene>
<evidence type="ECO:0000259" key="10">
    <source>
        <dbReference type="Pfam" id="PF12022"/>
    </source>
</evidence>
<evidence type="ECO:0000256" key="3">
    <source>
        <dbReference type="ARBA" id="ARBA00020977"/>
    </source>
</evidence>
<dbReference type="GO" id="GO:0015031">
    <property type="term" value="P:protein transport"/>
    <property type="evidence" value="ECO:0007669"/>
    <property type="project" value="UniProtKB-KW"/>
</dbReference>
<dbReference type="OrthoDB" id="332281at2759"/>
<keyword evidence="6" id="KW-0333">Golgi apparatus</keyword>
<reference evidence="11 12" key="1">
    <citation type="submission" date="2012-05" db="EMBL/GenBank/DDBJ databases">
        <title>Recombination and specialization in a pathogen metapopulation.</title>
        <authorList>
            <person name="Gardiner A."/>
            <person name="Kemen E."/>
            <person name="Schultz-Larsen T."/>
            <person name="MacLean D."/>
            <person name="Van Oosterhout C."/>
            <person name="Jones J.D.G."/>
        </authorList>
    </citation>
    <scope>NUCLEOTIDE SEQUENCE [LARGE SCALE GENOMIC DNA]</scope>
    <source>
        <strain evidence="11 12">Ac Nc2</strain>
    </source>
</reference>
<evidence type="ECO:0000256" key="7">
    <source>
        <dbReference type="ARBA" id="ARBA00023136"/>
    </source>
</evidence>
<accession>A0A024FYK3</accession>
<dbReference type="InParanoid" id="A0A024FYK3"/>
<organism evidence="11 12">
    <name type="scientific">Albugo candida</name>
    <dbReference type="NCBI Taxonomy" id="65357"/>
    <lineage>
        <taxon>Eukaryota</taxon>
        <taxon>Sar</taxon>
        <taxon>Stramenopiles</taxon>
        <taxon>Oomycota</taxon>
        <taxon>Peronosporomycetes</taxon>
        <taxon>Albuginales</taxon>
        <taxon>Albuginaceae</taxon>
        <taxon>Albugo</taxon>
    </lineage>
</organism>
<feature type="domain" description="COG complex component COG2 C-terminal" evidence="10">
    <location>
        <begin position="413"/>
        <end position="706"/>
    </location>
</feature>
<keyword evidence="7" id="KW-0472">Membrane</keyword>
<dbReference type="STRING" id="65357.A0A024FYK3"/>
<feature type="domain" description="Conserved oligomeric Golgi complex subunit 2 N-terminal" evidence="9">
    <location>
        <begin position="29"/>
        <end position="103"/>
    </location>
</feature>
<comment type="subcellular location">
    <subcellularLocation>
        <location evidence="1">Golgi apparatus membrane</location>
        <topology evidence="1">Peripheral membrane protein</topology>
    </subcellularLocation>
</comment>
<dbReference type="GO" id="GO:0017119">
    <property type="term" value="C:Golgi transport complex"/>
    <property type="evidence" value="ECO:0007669"/>
    <property type="project" value="TreeGrafter"/>
</dbReference>
<dbReference type="Pfam" id="PF06148">
    <property type="entry name" value="COG2_N"/>
    <property type="match status" value="1"/>
</dbReference>
<dbReference type="GO" id="GO:0006891">
    <property type="term" value="P:intra-Golgi vesicle-mediated transport"/>
    <property type="evidence" value="ECO:0007669"/>
    <property type="project" value="TreeGrafter"/>
</dbReference>
<dbReference type="PANTHER" id="PTHR12961">
    <property type="entry name" value="CONSERVED OLIGOMERIC GOLGI COMPLEX COMPONENT 2"/>
    <property type="match status" value="1"/>
</dbReference>
<evidence type="ECO:0000256" key="2">
    <source>
        <dbReference type="ARBA" id="ARBA00007603"/>
    </source>
</evidence>
<dbReference type="Proteomes" id="UP000053237">
    <property type="component" value="Unassembled WGS sequence"/>
</dbReference>
<dbReference type="PANTHER" id="PTHR12961:SF0">
    <property type="entry name" value="CONSERVED OLIGOMERIC GOLGI COMPLEX SUBUNIT 2"/>
    <property type="match status" value="1"/>
</dbReference>
<keyword evidence="4" id="KW-0813">Transport</keyword>
<dbReference type="EMBL" id="CAIX01000003">
    <property type="protein sequence ID" value="CCI39669.1"/>
    <property type="molecule type" value="Genomic_DNA"/>
</dbReference>
<name>A0A024FYK3_9STRA</name>
<keyword evidence="5" id="KW-0653">Protein transport</keyword>
<proteinExistence type="inferred from homology"/>